<gene>
    <name evidence="3" type="ORF">Q664_05120</name>
</gene>
<dbReference type="Proteomes" id="UP000028547">
    <property type="component" value="Unassembled WGS sequence"/>
</dbReference>
<dbReference type="AlphaFoldDB" id="A0A084SZZ4"/>
<dbReference type="Pfam" id="PF08327">
    <property type="entry name" value="AHSA1"/>
    <property type="match status" value="1"/>
</dbReference>
<evidence type="ECO:0000313" key="3">
    <source>
        <dbReference type="EMBL" id="KFA94029.1"/>
    </source>
</evidence>
<evidence type="ECO:0000259" key="2">
    <source>
        <dbReference type="Pfam" id="PF08327"/>
    </source>
</evidence>
<dbReference type="Gene3D" id="3.30.530.20">
    <property type="match status" value="1"/>
</dbReference>
<feature type="domain" description="Activator of Hsp90 ATPase homologue 1/2-like C-terminal" evidence="2">
    <location>
        <begin position="23"/>
        <end position="143"/>
    </location>
</feature>
<dbReference type="InterPro" id="IPR023393">
    <property type="entry name" value="START-like_dom_sf"/>
</dbReference>
<dbReference type="RefSeq" id="WP_043390395.1">
    <property type="nucleotide sequence ID" value="NZ_JPMI01000027.1"/>
</dbReference>
<dbReference type="SUPFAM" id="SSF55961">
    <property type="entry name" value="Bet v1-like"/>
    <property type="match status" value="1"/>
</dbReference>
<dbReference type="EMBL" id="JPMI01000027">
    <property type="protein sequence ID" value="KFA94029.1"/>
    <property type="molecule type" value="Genomic_DNA"/>
</dbReference>
<reference evidence="3 4" key="1">
    <citation type="submission" date="2014-07" db="EMBL/GenBank/DDBJ databases">
        <title>Draft Genome Sequence of Gephyronic Acid Producer, Cystobacter violaceus Strain Cb vi76.</title>
        <authorList>
            <person name="Stevens D.C."/>
            <person name="Young J."/>
            <person name="Carmichael R."/>
            <person name="Tan J."/>
            <person name="Taylor R.E."/>
        </authorList>
    </citation>
    <scope>NUCLEOTIDE SEQUENCE [LARGE SCALE GENOMIC DNA]</scope>
    <source>
        <strain evidence="3 4">Cb vi76</strain>
    </source>
</reference>
<comment type="caution">
    <text evidence="3">The sequence shown here is derived from an EMBL/GenBank/DDBJ whole genome shotgun (WGS) entry which is preliminary data.</text>
</comment>
<protein>
    <submittedName>
        <fullName evidence="3">ATPase</fullName>
    </submittedName>
</protein>
<proteinExistence type="inferred from homology"/>
<dbReference type="InterPro" id="IPR013538">
    <property type="entry name" value="ASHA1/2-like_C"/>
</dbReference>
<evidence type="ECO:0000256" key="1">
    <source>
        <dbReference type="ARBA" id="ARBA00006817"/>
    </source>
</evidence>
<dbReference type="CDD" id="cd07814">
    <property type="entry name" value="SRPBCC_CalC_Aha1-like"/>
    <property type="match status" value="1"/>
</dbReference>
<comment type="similarity">
    <text evidence="1">Belongs to the AHA1 family.</text>
</comment>
<sequence length="147" mass="16554">MSTIDKTAPSQTAAISFEFDLHHPPEKVWRALTIPELLNEWLLPIVELKLEPGSAFTFKAQPQPGWDGTVNCRFLEIEKHKKLSYAWVVGDFIDTVVTFTLTPTASGTRLFLEQSGFRPDQKQNFGGARYGWKMMGGKLVDLLGRIS</sequence>
<accession>A0A084SZZ4</accession>
<organism evidence="3 4">
    <name type="scientific">Archangium violaceum Cb vi76</name>
    <dbReference type="NCBI Taxonomy" id="1406225"/>
    <lineage>
        <taxon>Bacteria</taxon>
        <taxon>Pseudomonadati</taxon>
        <taxon>Myxococcota</taxon>
        <taxon>Myxococcia</taxon>
        <taxon>Myxococcales</taxon>
        <taxon>Cystobacterineae</taxon>
        <taxon>Archangiaceae</taxon>
        <taxon>Archangium</taxon>
    </lineage>
</organism>
<name>A0A084SZZ4_9BACT</name>
<evidence type="ECO:0000313" key="4">
    <source>
        <dbReference type="Proteomes" id="UP000028547"/>
    </source>
</evidence>